<evidence type="ECO:0000313" key="3">
    <source>
        <dbReference type="Proteomes" id="UP000235371"/>
    </source>
</evidence>
<dbReference type="AlphaFoldDB" id="A0A2J6TD65"/>
<evidence type="ECO:0000256" key="1">
    <source>
        <dbReference type="SAM" id="Phobius"/>
    </source>
</evidence>
<dbReference type="GeneID" id="36596560"/>
<evidence type="ECO:0000313" key="2">
    <source>
        <dbReference type="EMBL" id="PMD60950.1"/>
    </source>
</evidence>
<dbReference type="Proteomes" id="UP000235371">
    <property type="component" value="Unassembled WGS sequence"/>
</dbReference>
<dbReference type="EMBL" id="KZ613787">
    <property type="protein sequence ID" value="PMD60950.1"/>
    <property type="molecule type" value="Genomic_DNA"/>
</dbReference>
<name>A0A2J6TD65_9HELO</name>
<dbReference type="RefSeq" id="XP_024737854.1">
    <property type="nucleotide sequence ID" value="XM_024888484.1"/>
</dbReference>
<feature type="transmembrane region" description="Helical" evidence="1">
    <location>
        <begin position="30"/>
        <end position="49"/>
    </location>
</feature>
<dbReference type="InParanoid" id="A0A2J6TD65"/>
<reference evidence="2 3" key="1">
    <citation type="submission" date="2016-04" db="EMBL/GenBank/DDBJ databases">
        <title>A degradative enzymes factory behind the ericoid mycorrhizal symbiosis.</title>
        <authorList>
            <consortium name="DOE Joint Genome Institute"/>
            <person name="Martino E."/>
            <person name="Morin E."/>
            <person name="Grelet G."/>
            <person name="Kuo A."/>
            <person name="Kohler A."/>
            <person name="Daghino S."/>
            <person name="Barry K."/>
            <person name="Choi C."/>
            <person name="Cichocki N."/>
            <person name="Clum A."/>
            <person name="Copeland A."/>
            <person name="Hainaut M."/>
            <person name="Haridas S."/>
            <person name="Labutti K."/>
            <person name="Lindquist E."/>
            <person name="Lipzen A."/>
            <person name="Khouja H.-R."/>
            <person name="Murat C."/>
            <person name="Ohm R."/>
            <person name="Olson A."/>
            <person name="Spatafora J."/>
            <person name="Veneault-Fourrey C."/>
            <person name="Henrissat B."/>
            <person name="Grigoriev I."/>
            <person name="Martin F."/>
            <person name="Perotto S."/>
        </authorList>
    </citation>
    <scope>NUCLEOTIDE SEQUENCE [LARGE SCALE GENOMIC DNA]</scope>
    <source>
        <strain evidence="2 3">E</strain>
    </source>
</reference>
<feature type="non-terminal residue" evidence="2">
    <location>
        <position position="113"/>
    </location>
</feature>
<feature type="non-terminal residue" evidence="2">
    <location>
        <position position="1"/>
    </location>
</feature>
<keyword evidence="1" id="KW-0812">Transmembrane</keyword>
<gene>
    <name evidence="2" type="ORF">K444DRAFT_720644</name>
</gene>
<sequence length="113" mass="12421">CCKISCSRRLISACSTQQCSCTRRRRGPCLSFSMASLCVTLSAILSTALRQSRSAWRILPWNGPSAPSVIVIEKQFGLASLSALVTLSQMWLPSSARASSNDGTLRWRSFMIF</sequence>
<proteinExistence type="predicted"/>
<keyword evidence="1" id="KW-0472">Membrane</keyword>
<keyword evidence="1" id="KW-1133">Transmembrane helix</keyword>
<protein>
    <submittedName>
        <fullName evidence="2">Uncharacterized protein</fullName>
    </submittedName>
</protein>
<keyword evidence="3" id="KW-1185">Reference proteome</keyword>
<accession>A0A2J6TD65</accession>
<organism evidence="2 3">
    <name type="scientific">Hyaloscypha bicolor E</name>
    <dbReference type="NCBI Taxonomy" id="1095630"/>
    <lineage>
        <taxon>Eukaryota</taxon>
        <taxon>Fungi</taxon>
        <taxon>Dikarya</taxon>
        <taxon>Ascomycota</taxon>
        <taxon>Pezizomycotina</taxon>
        <taxon>Leotiomycetes</taxon>
        <taxon>Helotiales</taxon>
        <taxon>Hyaloscyphaceae</taxon>
        <taxon>Hyaloscypha</taxon>
        <taxon>Hyaloscypha bicolor</taxon>
    </lineage>
</organism>